<evidence type="ECO:0000259" key="1">
    <source>
        <dbReference type="Pfam" id="PF04991"/>
    </source>
</evidence>
<dbReference type="InterPro" id="IPR052942">
    <property type="entry name" value="LPS_cholinephosphotransferase"/>
</dbReference>
<accession>C0EAN5</accession>
<sequence>MENKGVSIVEQYDQKTLKRLHRIELEIYRDLKAVCERHNIPFFVYYGTILGAVRHQGFIPWDDDIDVAMFREDYERFTQIAAKELGDRYDLLTMDTVDGYVMGLAKLSHKGTIFVEATDQDRKYRSGVFLDIFPLDKAPEDEKLRKKVTRSTWLWGRLGVLSEYKSPKLPANLSKGKVICAKAGCFIIHYLLKIFRLTQRKCYQHYLKAATQLRNSDSTLYIDYASPLAYSYPIRKDDILPLKELAFEDTTVMVPGNYDRVLTQMYGDYMTLPPVDQRINHIPAVLDLGNEGVL</sequence>
<dbReference type="STRING" id="537013.CLOSTMETH_00898"/>
<dbReference type="Proteomes" id="UP000003340">
    <property type="component" value="Unassembled WGS sequence"/>
</dbReference>
<dbReference type="eggNOG" id="COG3475">
    <property type="taxonomic scope" value="Bacteria"/>
</dbReference>
<dbReference type="Pfam" id="PF04991">
    <property type="entry name" value="LicD"/>
    <property type="match status" value="1"/>
</dbReference>
<dbReference type="PANTHER" id="PTHR43404">
    <property type="entry name" value="LIPOPOLYSACCHARIDE CHOLINEPHOSPHOTRANSFERASE LICD"/>
    <property type="match status" value="1"/>
</dbReference>
<dbReference type="GO" id="GO:0009100">
    <property type="term" value="P:glycoprotein metabolic process"/>
    <property type="evidence" value="ECO:0007669"/>
    <property type="project" value="UniProtKB-ARBA"/>
</dbReference>
<dbReference type="PANTHER" id="PTHR43404:SF2">
    <property type="entry name" value="LIPOPOLYSACCHARIDE CHOLINEPHOSPHOTRANSFERASE LICD"/>
    <property type="match status" value="1"/>
</dbReference>
<dbReference type="InterPro" id="IPR007074">
    <property type="entry name" value="LicD/FKTN/FKRP_NTP_transf"/>
</dbReference>
<proteinExistence type="predicted"/>
<name>C0EAN5_9FIRM</name>
<dbReference type="EMBL" id="ACEC01000034">
    <property type="protein sequence ID" value="EEG31452.1"/>
    <property type="molecule type" value="Genomic_DNA"/>
</dbReference>
<reference evidence="2 3" key="2">
    <citation type="submission" date="2009-02" db="EMBL/GenBank/DDBJ databases">
        <title>Draft genome sequence of Clostridium methylpentosum (DSM 5476).</title>
        <authorList>
            <person name="Sudarsanam P."/>
            <person name="Ley R."/>
            <person name="Guruge J."/>
            <person name="Turnbaugh P.J."/>
            <person name="Mahowald M."/>
            <person name="Liep D."/>
            <person name="Gordon J."/>
        </authorList>
    </citation>
    <scope>NUCLEOTIDE SEQUENCE [LARGE SCALE GENOMIC DNA]</scope>
    <source>
        <strain evidence="2 3">DSM 5476</strain>
    </source>
</reference>
<protein>
    <submittedName>
        <fullName evidence="2">LICD family protein</fullName>
    </submittedName>
</protein>
<evidence type="ECO:0000313" key="2">
    <source>
        <dbReference type="EMBL" id="EEG31452.1"/>
    </source>
</evidence>
<gene>
    <name evidence="2" type="ORF">CLOSTMETH_00898</name>
</gene>
<comment type="caution">
    <text evidence="2">The sequence shown here is derived from an EMBL/GenBank/DDBJ whole genome shotgun (WGS) entry which is preliminary data.</text>
</comment>
<keyword evidence="3" id="KW-1185">Reference proteome</keyword>
<feature type="domain" description="LicD/FKTN/FKRP nucleotidyltransferase" evidence="1">
    <location>
        <begin position="35"/>
        <end position="267"/>
    </location>
</feature>
<dbReference type="HOGENOM" id="CLU_075543_0_0_9"/>
<dbReference type="AlphaFoldDB" id="C0EAN5"/>
<evidence type="ECO:0000313" key="3">
    <source>
        <dbReference type="Proteomes" id="UP000003340"/>
    </source>
</evidence>
<organism evidence="2 3">
    <name type="scientific">[Clostridium] methylpentosum DSM 5476</name>
    <dbReference type="NCBI Taxonomy" id="537013"/>
    <lineage>
        <taxon>Bacteria</taxon>
        <taxon>Bacillati</taxon>
        <taxon>Bacillota</taxon>
        <taxon>Clostridia</taxon>
        <taxon>Eubacteriales</taxon>
        <taxon>Oscillospiraceae</taxon>
        <taxon>Oscillospiraceae incertae sedis</taxon>
    </lineage>
</organism>
<reference evidence="2 3" key="1">
    <citation type="submission" date="2009-01" db="EMBL/GenBank/DDBJ databases">
        <authorList>
            <person name="Fulton L."/>
            <person name="Clifton S."/>
            <person name="Fulton B."/>
            <person name="Xu J."/>
            <person name="Minx P."/>
            <person name="Pepin K.H."/>
            <person name="Johnson M."/>
            <person name="Bhonagiri V."/>
            <person name="Nash W.E."/>
            <person name="Mardis E.R."/>
            <person name="Wilson R.K."/>
        </authorList>
    </citation>
    <scope>NUCLEOTIDE SEQUENCE [LARGE SCALE GENOMIC DNA]</scope>
    <source>
        <strain evidence="2 3">DSM 5476</strain>
    </source>
</reference>